<dbReference type="EMBL" id="JXTB01000103">
    <property type="protein sequence ID" value="PON63559.1"/>
    <property type="molecule type" value="Genomic_DNA"/>
</dbReference>
<dbReference type="InterPro" id="IPR015947">
    <property type="entry name" value="PUA-like_sf"/>
</dbReference>
<dbReference type="Pfam" id="PF04266">
    <property type="entry name" value="ASCH"/>
    <property type="match status" value="1"/>
</dbReference>
<dbReference type="Proteomes" id="UP000237105">
    <property type="component" value="Unassembled WGS sequence"/>
</dbReference>
<evidence type="ECO:0000259" key="1">
    <source>
        <dbReference type="SMART" id="SM01022"/>
    </source>
</evidence>
<gene>
    <name evidence="2" type="ORF">PanWU01x14_130330</name>
</gene>
<dbReference type="Gene3D" id="2.30.130.30">
    <property type="entry name" value="Hypothetical protein"/>
    <property type="match status" value="1"/>
</dbReference>
<dbReference type="PANTHER" id="PTHR34204">
    <property type="entry name" value="RNA-BINDING ASCH DOMAIN PROTEIN"/>
    <property type="match status" value="1"/>
</dbReference>
<dbReference type="InterPro" id="IPR007374">
    <property type="entry name" value="ASCH_domain"/>
</dbReference>
<keyword evidence="3" id="KW-1185">Reference proteome</keyword>
<name>A0A2P5CR77_PARAD</name>
<dbReference type="CDD" id="cd06555">
    <property type="entry name" value="ASCH_PF0470_like"/>
    <property type="match status" value="1"/>
</dbReference>
<dbReference type="SUPFAM" id="SSF88697">
    <property type="entry name" value="PUA domain-like"/>
    <property type="match status" value="1"/>
</dbReference>
<evidence type="ECO:0000313" key="3">
    <source>
        <dbReference type="Proteomes" id="UP000237105"/>
    </source>
</evidence>
<accession>A0A2P5CR77</accession>
<dbReference type="AlphaFoldDB" id="A0A2P5CR77"/>
<proteinExistence type="predicted"/>
<comment type="caution">
    <text evidence="2">The sequence shown here is derived from an EMBL/GenBank/DDBJ whole genome shotgun (WGS) entry which is preliminary data.</text>
</comment>
<dbReference type="OrthoDB" id="112749at2759"/>
<organism evidence="2 3">
    <name type="scientific">Parasponia andersonii</name>
    <name type="common">Sponia andersonii</name>
    <dbReference type="NCBI Taxonomy" id="3476"/>
    <lineage>
        <taxon>Eukaryota</taxon>
        <taxon>Viridiplantae</taxon>
        <taxon>Streptophyta</taxon>
        <taxon>Embryophyta</taxon>
        <taxon>Tracheophyta</taxon>
        <taxon>Spermatophyta</taxon>
        <taxon>Magnoliopsida</taxon>
        <taxon>eudicotyledons</taxon>
        <taxon>Gunneridae</taxon>
        <taxon>Pentapetalae</taxon>
        <taxon>rosids</taxon>
        <taxon>fabids</taxon>
        <taxon>Rosales</taxon>
        <taxon>Cannabaceae</taxon>
        <taxon>Parasponia</taxon>
    </lineage>
</organism>
<protein>
    <submittedName>
        <fullName evidence="2">ASCH domain containing protein</fullName>
    </submittedName>
</protein>
<dbReference type="SMART" id="SM01022">
    <property type="entry name" value="ASCH"/>
    <property type="match status" value="1"/>
</dbReference>
<sequence>MVELRNCMEELLKFTLESNTDLGFSPDLLLPSHSQTTGAEAPYPLYKRLASVLCECIESGGLCGTYDELALCNSEKKIKEEWNELMLDKGLELVNILKTVDFELHVQEPFFTQLRDGIKTIEGRCAVGDYNRIGSGSLILFNKCLLLEVQEVRWYASFYEMLKAESLVKVLPGVKAIEEGVQVYRKFYSEEKENYNGVLAICVRKPTSHLYVPLAQILSVSMLLLPYYYYSENN</sequence>
<evidence type="ECO:0000313" key="2">
    <source>
        <dbReference type="EMBL" id="PON63559.1"/>
    </source>
</evidence>
<feature type="domain" description="ASCH" evidence="1">
    <location>
        <begin position="104"/>
        <end position="207"/>
    </location>
</feature>
<reference evidence="3" key="1">
    <citation type="submission" date="2016-06" db="EMBL/GenBank/DDBJ databases">
        <title>Parallel loss of symbiosis genes in relatives of nitrogen-fixing non-legume Parasponia.</title>
        <authorList>
            <person name="Van Velzen R."/>
            <person name="Holmer R."/>
            <person name="Bu F."/>
            <person name="Rutten L."/>
            <person name="Van Zeijl A."/>
            <person name="Liu W."/>
            <person name="Santuari L."/>
            <person name="Cao Q."/>
            <person name="Sharma T."/>
            <person name="Shen D."/>
            <person name="Roswanjaya Y."/>
            <person name="Wardhani T."/>
            <person name="Kalhor M.S."/>
            <person name="Jansen J."/>
            <person name="Van den Hoogen J."/>
            <person name="Gungor B."/>
            <person name="Hartog M."/>
            <person name="Hontelez J."/>
            <person name="Verver J."/>
            <person name="Yang W.-C."/>
            <person name="Schijlen E."/>
            <person name="Repin R."/>
            <person name="Schilthuizen M."/>
            <person name="Schranz E."/>
            <person name="Heidstra R."/>
            <person name="Miyata K."/>
            <person name="Fedorova E."/>
            <person name="Kohlen W."/>
            <person name="Bisseling T."/>
            <person name="Smit S."/>
            <person name="Geurts R."/>
        </authorList>
    </citation>
    <scope>NUCLEOTIDE SEQUENCE [LARGE SCALE GENOMIC DNA]</scope>
    <source>
        <strain evidence="3">cv. WU1-14</strain>
    </source>
</reference>
<dbReference type="PANTHER" id="PTHR34204:SF2">
    <property type="entry name" value="RNA-BINDING ASCH DOMAIN PROTEIN"/>
    <property type="match status" value="1"/>
</dbReference>